<evidence type="ECO:0000313" key="1">
    <source>
        <dbReference type="EMBL" id="MUK46604.1"/>
    </source>
</evidence>
<accession>A0A6N3Z525</accession>
<evidence type="ECO:0000313" key="2">
    <source>
        <dbReference type="Proteomes" id="UP000435323"/>
    </source>
</evidence>
<name>A0A6N3Z525_ALIFS</name>
<comment type="caution">
    <text evidence="1">The sequence shown here is derived from an EMBL/GenBank/DDBJ whole genome shotgun (WGS) entry which is preliminary data.</text>
</comment>
<dbReference type="EMBL" id="WOBO01000018">
    <property type="protein sequence ID" value="MUK46604.1"/>
    <property type="molecule type" value="Genomic_DNA"/>
</dbReference>
<sequence length="47" mass="5776">MMNKLVKLAFRQKNDIIYFDSWERNLIFCELYEFSNKLNVKLCEITL</sequence>
<dbReference type="AlphaFoldDB" id="A0A6N3Z525"/>
<organism evidence="1 2">
    <name type="scientific">Aliivibrio fischeri</name>
    <name type="common">Vibrio fischeri</name>
    <dbReference type="NCBI Taxonomy" id="668"/>
    <lineage>
        <taxon>Bacteria</taxon>
        <taxon>Pseudomonadati</taxon>
        <taxon>Pseudomonadota</taxon>
        <taxon>Gammaproteobacteria</taxon>
        <taxon>Vibrionales</taxon>
        <taxon>Vibrionaceae</taxon>
        <taxon>Aliivibrio</taxon>
    </lineage>
</organism>
<proteinExistence type="predicted"/>
<protein>
    <submittedName>
        <fullName evidence="1">Uncharacterized protein</fullName>
    </submittedName>
</protein>
<gene>
    <name evidence="1" type="ORF">GNP77_14560</name>
</gene>
<reference evidence="1 2" key="1">
    <citation type="submission" date="2019-11" db="EMBL/GenBank/DDBJ databases">
        <title>Using colonization assays and comparative genomics to discover symbiosis behaviors and factors in Vibrio fischeri.</title>
        <authorList>
            <person name="Bongrand C."/>
            <person name="Moriano-Gutierrez S."/>
            <person name="Arevalo P."/>
            <person name="Mcfall-Ngai M."/>
            <person name="Visick K."/>
            <person name="Polz M.F."/>
            <person name="Ruby E.G."/>
        </authorList>
    </citation>
    <scope>NUCLEOTIDE SEQUENCE [LARGE SCALE GENOMIC DNA]</scope>
    <source>
        <strain evidence="2">emors.3.2</strain>
    </source>
</reference>
<dbReference type="Proteomes" id="UP000435323">
    <property type="component" value="Unassembled WGS sequence"/>
</dbReference>